<reference evidence="2 3" key="1">
    <citation type="submission" date="2015-06" db="EMBL/GenBank/DDBJ databases">
        <title>The Genome Sequence of Enterococcus durans 4EA1.</title>
        <authorList>
            <consortium name="The Broad Institute Genomics Platform"/>
            <consortium name="The Broad Institute Genome Sequencing Center for Infectious Disease"/>
            <person name="Earl A.M."/>
            <person name="Van Tyne D."/>
            <person name="Lebreton F."/>
            <person name="Saavedra J.T."/>
            <person name="Gilmore M.S."/>
            <person name="Manson Mcguire A."/>
            <person name="Clock S."/>
            <person name="Crupain M."/>
            <person name="Rangan U."/>
            <person name="Young S."/>
            <person name="Abouelleil A."/>
            <person name="Cao P."/>
            <person name="Chapman S.B."/>
            <person name="Griggs A."/>
            <person name="Priest M."/>
            <person name="Shea T."/>
            <person name="Wortman J."/>
            <person name="Nusbaum C."/>
            <person name="Birren B."/>
        </authorList>
    </citation>
    <scope>NUCLEOTIDE SEQUENCE [LARGE SCALE GENOMIC DNA]</scope>
    <source>
        <strain evidence="2 3">4EA1</strain>
    </source>
</reference>
<feature type="domain" description="Transcriptional regulator TetR C-terminal Firmicutes type" evidence="1">
    <location>
        <begin position="113"/>
        <end position="173"/>
    </location>
</feature>
<dbReference type="KEGG" id="edu:LIU_11455"/>
<evidence type="ECO:0000259" key="1">
    <source>
        <dbReference type="Pfam" id="PF14278"/>
    </source>
</evidence>
<dbReference type="AlphaFoldDB" id="A0A367CHE1"/>
<dbReference type="Pfam" id="PF14278">
    <property type="entry name" value="TetR_C_8"/>
    <property type="match status" value="1"/>
</dbReference>
<dbReference type="Gene3D" id="1.10.357.10">
    <property type="entry name" value="Tetracycline Repressor, domain 2"/>
    <property type="match status" value="1"/>
</dbReference>
<dbReference type="EMBL" id="LEPB01000004">
    <property type="protein sequence ID" value="RCA11430.1"/>
    <property type="molecule type" value="Genomic_DNA"/>
</dbReference>
<dbReference type="InterPro" id="IPR039532">
    <property type="entry name" value="TetR_C_Firmicutes"/>
</dbReference>
<evidence type="ECO:0000313" key="2">
    <source>
        <dbReference type="EMBL" id="RCA11430.1"/>
    </source>
</evidence>
<name>A0A367CHE1_9ENTE</name>
<proteinExistence type="predicted"/>
<dbReference type="InterPro" id="IPR009057">
    <property type="entry name" value="Homeodomain-like_sf"/>
</dbReference>
<dbReference type="Proteomes" id="UP000252797">
    <property type="component" value="Unassembled WGS sequence"/>
</dbReference>
<dbReference type="RefSeq" id="WP_005878318.1">
    <property type="nucleotide sequence ID" value="NZ_CABGIZ010000003.1"/>
</dbReference>
<comment type="caution">
    <text evidence="2">The sequence shown here is derived from an EMBL/GenBank/DDBJ whole genome shotgun (WGS) entry which is preliminary data.</text>
</comment>
<accession>A0A367CHE1</accession>
<gene>
    <name evidence="2" type="ORF">EA71_02188</name>
</gene>
<sequence>MGPQEVKLQKLRQIYQALLHLLQKKELIDISISELCKVARVSRTYYYRNFHSLQDIILRYKSWEMSAYLRRTQHAKEVNFITLMTVYFKLQKEEAESVILLANAGLTETLITTFETVYSYLIEQGYVKLQRKNNKYTSIFMAGAVISVELRWIQSGMKETPQEMGEILSVLFNFDK</sequence>
<evidence type="ECO:0000313" key="3">
    <source>
        <dbReference type="Proteomes" id="UP000252797"/>
    </source>
</evidence>
<protein>
    <recommendedName>
        <fullName evidence="1">Transcriptional regulator TetR C-terminal Firmicutes type domain-containing protein</fullName>
    </recommendedName>
</protein>
<organism evidence="2 3">
    <name type="scientific">Enterococcus durans</name>
    <dbReference type="NCBI Taxonomy" id="53345"/>
    <lineage>
        <taxon>Bacteria</taxon>
        <taxon>Bacillati</taxon>
        <taxon>Bacillota</taxon>
        <taxon>Bacilli</taxon>
        <taxon>Lactobacillales</taxon>
        <taxon>Enterococcaceae</taxon>
        <taxon>Enterococcus</taxon>
    </lineage>
</organism>
<dbReference type="SUPFAM" id="SSF46689">
    <property type="entry name" value="Homeodomain-like"/>
    <property type="match status" value="1"/>
</dbReference>